<organism evidence="2">
    <name type="scientific">Leptocylindrus danicus</name>
    <dbReference type="NCBI Taxonomy" id="163516"/>
    <lineage>
        <taxon>Eukaryota</taxon>
        <taxon>Sar</taxon>
        <taxon>Stramenopiles</taxon>
        <taxon>Ochrophyta</taxon>
        <taxon>Bacillariophyta</taxon>
        <taxon>Coscinodiscophyceae</taxon>
        <taxon>Chaetocerotophycidae</taxon>
        <taxon>Leptocylindrales</taxon>
        <taxon>Leptocylindraceae</taxon>
        <taxon>Leptocylindrus</taxon>
    </lineage>
</organism>
<sequence length="177" mass="19920">MDLNKHNFSEENPAPCLAKSAITMIGSELLFLTFPPNERRPNADYPPISGDCAERLNCIVDYDMTEFKELKYFIRLRMDEIPLPGIDISLLEPDEGGYLPPHKLVTAYMDVDLYLGEGEENAEKAIAALEKLKIEVDDIFQVADVDDVTYKIWNDSDSEEESGEIGEAISIEGKDEL</sequence>
<proteinExistence type="predicted"/>
<accession>A0A7S2PCZ2</accession>
<evidence type="ECO:0000313" key="2">
    <source>
        <dbReference type="EMBL" id="CAD9590917.1"/>
    </source>
</evidence>
<dbReference type="EMBL" id="HBGY01021256">
    <property type="protein sequence ID" value="CAD9590917.1"/>
    <property type="molecule type" value="Transcribed_RNA"/>
</dbReference>
<evidence type="ECO:0000256" key="1">
    <source>
        <dbReference type="SAM" id="MobiDB-lite"/>
    </source>
</evidence>
<protein>
    <submittedName>
        <fullName evidence="2">Uncharacterized protein</fullName>
    </submittedName>
</protein>
<dbReference type="AlphaFoldDB" id="A0A7S2PCZ2"/>
<reference evidence="2" key="1">
    <citation type="submission" date="2021-01" db="EMBL/GenBank/DDBJ databases">
        <authorList>
            <person name="Corre E."/>
            <person name="Pelletier E."/>
            <person name="Niang G."/>
            <person name="Scheremetjew M."/>
            <person name="Finn R."/>
            <person name="Kale V."/>
            <person name="Holt S."/>
            <person name="Cochrane G."/>
            <person name="Meng A."/>
            <person name="Brown T."/>
            <person name="Cohen L."/>
        </authorList>
    </citation>
    <scope>NUCLEOTIDE SEQUENCE</scope>
    <source>
        <strain evidence="2">B650</strain>
    </source>
</reference>
<name>A0A7S2PCZ2_9STRA</name>
<feature type="region of interest" description="Disordered" evidence="1">
    <location>
        <begin position="156"/>
        <end position="177"/>
    </location>
</feature>
<gene>
    <name evidence="2" type="ORF">LDAN0321_LOCUS13376</name>
</gene>